<feature type="region of interest" description="Disordered" evidence="1">
    <location>
        <begin position="304"/>
        <end position="408"/>
    </location>
</feature>
<organism evidence="3 4">
    <name type="scientific">Ophiophagus hannah</name>
    <name type="common">King cobra</name>
    <name type="synonym">Naja hannah</name>
    <dbReference type="NCBI Taxonomy" id="8665"/>
    <lineage>
        <taxon>Eukaryota</taxon>
        <taxon>Metazoa</taxon>
        <taxon>Chordata</taxon>
        <taxon>Craniata</taxon>
        <taxon>Vertebrata</taxon>
        <taxon>Euteleostomi</taxon>
        <taxon>Lepidosauria</taxon>
        <taxon>Squamata</taxon>
        <taxon>Bifurcata</taxon>
        <taxon>Unidentata</taxon>
        <taxon>Episquamata</taxon>
        <taxon>Toxicofera</taxon>
        <taxon>Serpentes</taxon>
        <taxon>Colubroidea</taxon>
        <taxon>Elapidae</taxon>
        <taxon>Elapinae</taxon>
        <taxon>Ophiophagus</taxon>
    </lineage>
</organism>
<reference evidence="3 4" key="1">
    <citation type="journal article" date="2013" name="Proc. Natl. Acad. Sci. U.S.A.">
        <title>The king cobra genome reveals dynamic gene evolution and adaptation in the snake venom system.</title>
        <authorList>
            <person name="Vonk F.J."/>
            <person name="Casewell N.R."/>
            <person name="Henkel C.V."/>
            <person name="Heimberg A.M."/>
            <person name="Jansen H.J."/>
            <person name="McCleary R.J."/>
            <person name="Kerkkamp H.M."/>
            <person name="Vos R.A."/>
            <person name="Guerreiro I."/>
            <person name="Calvete J.J."/>
            <person name="Wuster W."/>
            <person name="Woods A.E."/>
            <person name="Logan J.M."/>
            <person name="Harrison R.A."/>
            <person name="Castoe T.A."/>
            <person name="de Koning A.P."/>
            <person name="Pollock D.D."/>
            <person name="Yandell M."/>
            <person name="Calderon D."/>
            <person name="Renjifo C."/>
            <person name="Currier R.B."/>
            <person name="Salgado D."/>
            <person name="Pla D."/>
            <person name="Sanz L."/>
            <person name="Hyder A.S."/>
            <person name="Ribeiro J.M."/>
            <person name="Arntzen J.W."/>
            <person name="van den Thillart G.E."/>
            <person name="Boetzer M."/>
            <person name="Pirovano W."/>
            <person name="Dirks R.P."/>
            <person name="Spaink H.P."/>
            <person name="Duboule D."/>
            <person name="McGlinn E."/>
            <person name="Kini R.M."/>
            <person name="Richardson M.K."/>
        </authorList>
    </citation>
    <scope>NUCLEOTIDE SEQUENCE</scope>
    <source>
        <tissue evidence="3">Blood</tissue>
    </source>
</reference>
<dbReference type="Proteomes" id="UP000018936">
    <property type="component" value="Unassembled WGS sequence"/>
</dbReference>
<accession>V8NMX1</accession>
<feature type="compositionally biased region" description="Basic and acidic residues" evidence="1">
    <location>
        <begin position="348"/>
        <end position="379"/>
    </location>
</feature>
<dbReference type="OrthoDB" id="9935774at2759"/>
<evidence type="ECO:0000313" key="3">
    <source>
        <dbReference type="EMBL" id="ETE63624.1"/>
    </source>
</evidence>
<feature type="compositionally biased region" description="Basic residues" evidence="1">
    <location>
        <begin position="334"/>
        <end position="347"/>
    </location>
</feature>
<proteinExistence type="predicted"/>
<protein>
    <submittedName>
        <fullName evidence="3">Chondroitin sulfate proteoglycan 5</fullName>
    </submittedName>
</protein>
<dbReference type="AlphaFoldDB" id="V8NMX1"/>
<evidence type="ECO:0000313" key="4">
    <source>
        <dbReference type="Proteomes" id="UP000018936"/>
    </source>
</evidence>
<dbReference type="EMBL" id="AZIM01002651">
    <property type="protein sequence ID" value="ETE63624.1"/>
    <property type="molecule type" value="Genomic_DNA"/>
</dbReference>
<evidence type="ECO:0000259" key="2">
    <source>
        <dbReference type="Pfam" id="PF06567"/>
    </source>
</evidence>
<keyword evidence="4" id="KW-1185">Reference proteome</keyword>
<feature type="non-terminal residue" evidence="3">
    <location>
        <position position="1"/>
    </location>
</feature>
<comment type="caution">
    <text evidence="3">The sequence shown here is derived from an EMBL/GenBank/DDBJ whole genome shotgun (WGS) entry which is preliminary data.</text>
</comment>
<feature type="compositionally biased region" description="Basic and acidic residues" evidence="1">
    <location>
        <begin position="320"/>
        <end position="333"/>
    </location>
</feature>
<dbReference type="Pfam" id="PF06567">
    <property type="entry name" value="Neural_ProG_Cyt"/>
    <property type="match status" value="1"/>
</dbReference>
<gene>
    <name evidence="3" type="primary">Cspg5</name>
    <name evidence="3" type="ORF">L345_10617</name>
</gene>
<name>V8NMX1_OPHHA</name>
<dbReference type="InterPro" id="IPR009505">
    <property type="entry name" value="Neural_ProG_Cyt"/>
</dbReference>
<feature type="compositionally biased region" description="Basic residues" evidence="1">
    <location>
        <begin position="380"/>
        <end position="390"/>
    </location>
</feature>
<evidence type="ECO:0000256" key="1">
    <source>
        <dbReference type="SAM" id="MobiDB-lite"/>
    </source>
</evidence>
<feature type="compositionally biased region" description="Basic residues" evidence="1">
    <location>
        <begin position="398"/>
        <end position="408"/>
    </location>
</feature>
<sequence>MWAVFPPPPQLPKLLRSTLLCAKNNNDNVPNLGSQSPRLDGDQPIGSQRVAISEFPFLQRSWEQPGRFLLHLFLLFFWGGTCSQMQMSCVPHPASCTTSPPMHDPDTPSLLLLSLEELSPFFPQRDIRAQPEQMVHCLTKGQCVCICGVQGAVHHGERGVPGKIPALGMGVGNEGQRSAEREQSRLGWEDAWFPRSSLGGEGDWRGGGKMAFKRLVCQGELFGASDGLNAKLEGEKTHGCFRQLSVLPREKLLKVFCYKGGLRGGVRKEKPPGIYPSHKAKGSNGEAQLTTDVIEWLPNCGVERNTKREKNGKERRKKEGRKERKREESEKKERVRKRRKKRKKEKEKRKEKGRREKEKREGGRSRENEIKRERKEGRKEKGKRKTREKGRRKEERRERKKKKKRKKGGEKRFALEWLAFCTCSEALSSPCETRLAQESASLELTILLLYRTPSELHNDNFSLSTIAEGSHPNVRKFCDTPCNHSPHARALAYYDNIICQHASCHLSPPLRLPVLSPLSQACSDWLLLLLVHPLGCCTLRESIWRIHLGCHLGGCTLSGSIWVAIWEAAPSMDRSGVATAERLGHEMSVKKLPSSESTKDLTLLLLLLPSNPDATLSFQPQATNIVFYQYGHPPTPGEEPVEGGHLELGEHPVPAEISQQSVFGPNSVTPLESCPVVSGLMGPCMTLDHEQHSTPLSLCMFSCWRFLFSPDLHKQSISLQSWVQGKKLGLPKQHPTEFLLSSQEACLGFSLFGQYSTALAIASDSGAILGILH</sequence>
<feature type="region of interest" description="Disordered" evidence="1">
    <location>
        <begin position="267"/>
        <end position="286"/>
    </location>
</feature>
<feature type="domain" description="Neural chondroitin sulphate proteoglycan cytoplasmic" evidence="2">
    <location>
        <begin position="450"/>
        <end position="504"/>
    </location>
</feature>